<feature type="domain" description="SLH" evidence="4">
    <location>
        <begin position="769"/>
        <end position="830"/>
    </location>
</feature>
<feature type="domain" description="SLH" evidence="4">
    <location>
        <begin position="643"/>
        <end position="702"/>
    </location>
</feature>
<dbReference type="GO" id="GO:0030313">
    <property type="term" value="C:cell envelope"/>
    <property type="evidence" value="ECO:0007669"/>
    <property type="project" value="UniProtKB-SubCell"/>
</dbReference>
<dbReference type="InterPro" id="IPR001119">
    <property type="entry name" value="SLH_dom"/>
</dbReference>
<protein>
    <submittedName>
        <fullName evidence="5">Listeria/Bacterioides repeat-containing protein</fullName>
    </submittedName>
</protein>
<gene>
    <name evidence="5" type="ORF">SAMN03080606_01355</name>
</gene>
<accession>A0A1G5FAA4</accession>
<reference evidence="5 6" key="1">
    <citation type="submission" date="2016-10" db="EMBL/GenBank/DDBJ databases">
        <authorList>
            <person name="de Groot N.N."/>
        </authorList>
    </citation>
    <scope>NUCLEOTIDE SEQUENCE [LARGE SCALE GENOMIC DNA]</scope>
    <source>
        <strain evidence="5 6">DSM 18978</strain>
    </source>
</reference>
<dbReference type="PANTHER" id="PTHR43308:SF5">
    <property type="entry name" value="S-LAYER PROTEIN _ PEPTIDOGLYCAN ENDO-BETA-N-ACETYLGLUCOSAMINIDASE"/>
    <property type="match status" value="1"/>
</dbReference>
<evidence type="ECO:0000259" key="4">
    <source>
        <dbReference type="PROSITE" id="PS51272"/>
    </source>
</evidence>
<evidence type="ECO:0000313" key="5">
    <source>
        <dbReference type="EMBL" id="SCY36179.1"/>
    </source>
</evidence>
<dbReference type="STRING" id="1120976.SAMN03080606_01355"/>
<evidence type="ECO:0000256" key="1">
    <source>
        <dbReference type="ARBA" id="ARBA00004196"/>
    </source>
</evidence>
<dbReference type="InterPro" id="IPR042229">
    <property type="entry name" value="Listeria/Bacterioides_rpt_sf"/>
</dbReference>
<evidence type="ECO:0000313" key="6">
    <source>
        <dbReference type="Proteomes" id="UP000198636"/>
    </source>
</evidence>
<proteinExistence type="predicted"/>
<keyword evidence="2" id="KW-0677">Repeat</keyword>
<comment type="subcellular location">
    <subcellularLocation>
        <location evidence="1">Cell envelope</location>
    </subcellularLocation>
</comment>
<organism evidence="5 6">
    <name type="scientific">Alkaliphilus peptidifermentans DSM 18978</name>
    <dbReference type="NCBI Taxonomy" id="1120976"/>
    <lineage>
        <taxon>Bacteria</taxon>
        <taxon>Bacillati</taxon>
        <taxon>Bacillota</taxon>
        <taxon>Clostridia</taxon>
        <taxon>Peptostreptococcales</taxon>
        <taxon>Natronincolaceae</taxon>
        <taxon>Alkaliphilus</taxon>
    </lineage>
</organism>
<dbReference type="InterPro" id="IPR013378">
    <property type="entry name" value="InlB-like_B-rpt"/>
</dbReference>
<evidence type="ECO:0000256" key="2">
    <source>
        <dbReference type="ARBA" id="ARBA00022737"/>
    </source>
</evidence>
<dbReference type="Pfam" id="PF09479">
    <property type="entry name" value="Flg_new"/>
    <property type="match status" value="2"/>
</dbReference>
<feature type="non-terminal residue" evidence="5">
    <location>
        <position position="1"/>
    </location>
</feature>
<evidence type="ECO:0000256" key="3">
    <source>
        <dbReference type="SAM" id="MobiDB-lite"/>
    </source>
</evidence>
<dbReference type="InterPro" id="IPR051465">
    <property type="entry name" value="Cell_Envelope_Struct_Comp"/>
</dbReference>
<name>A0A1G5FAA4_9FIRM</name>
<dbReference type="EMBL" id="FMUS01000007">
    <property type="protein sequence ID" value="SCY36179.1"/>
    <property type="molecule type" value="Genomic_DNA"/>
</dbReference>
<dbReference type="RefSeq" id="WP_091541479.1">
    <property type="nucleotide sequence ID" value="NZ_FMUS01000007.1"/>
</dbReference>
<keyword evidence="6" id="KW-1185">Reference proteome</keyword>
<dbReference type="PROSITE" id="PS51272">
    <property type="entry name" value="SLH"/>
    <property type="match status" value="3"/>
</dbReference>
<feature type="region of interest" description="Disordered" evidence="3">
    <location>
        <begin position="379"/>
        <end position="399"/>
    </location>
</feature>
<sequence>TTPDTNTLTITPTHGTATNISITQNITAPAVNGGQFAQQPILELRDTYGNLCTNNSSAIVTATRHDSGSWTLTGNTTVTAANGVVTFTNLGATNEAEVNGVQIAFNSTGLTQVTSNTVSLAVAQYTVTFDSQGGSSVAAITNLTHGTTVTLPAAPTREGYTFINWNTAANGSGTTFDSSTVITGNITVYAQWIDPASIRITANPDNVKGSINFNRTFTLNVLNDTVTGSVYASDITLGNEFSTLSINSINNNSNTVTLAVSGSINTQGIGTISLSQSKLNLSTVPLIAEVVVSFNSIAYHGNGNTGGSVPTDSNLYEDGATVIVLGNTGNLVKEGYTFAGWNTQANGQDTSYTQGSAVIIGTNNLNLYAMWTAIPSGGNSSDNTGGGTGGTTPTTEATPAPITETYAIVIVNGQEQNAGKETKTTEDGKSTVIVEVDSKIIESKIEEAIKNNTIRINNVLQVPVADAKAEVVKVELTGDIVKKLEENTFDIAVKHDNIEYIIPAEEFKISKVAENLGIKETNLTEIKVEIKITKLDEKAVKRYNEVVKANGAELIFPPVSFEVVAKTTRADGTADELKISKFSNYVERVMEIPKGLDPSKITTGIVLNPDGTYSHVPTSVYQKDGKWYAKLSSLTNSVYAVIWNQVEIKSVENHWSKDTVNDMASRLIIFNPESFEPNNAITRADFAEYIVRALGLYREGSTHENKFTDVSSTADRTLAILIANEYGIVTGYPDGTFRPDQHITREEAMVMYQRAMMVTKLTGSDVTRHHKYTDFEQVSEWASSYVKAVLEAHVFNGTSTTTISPKSKLTYAEAAQAIKNLLVESKLINE</sequence>
<dbReference type="Pfam" id="PF00395">
    <property type="entry name" value="SLH"/>
    <property type="match status" value="3"/>
</dbReference>
<dbReference type="NCBIfam" id="TIGR02543">
    <property type="entry name" value="List_Bact_rpt"/>
    <property type="match status" value="2"/>
</dbReference>
<dbReference type="AlphaFoldDB" id="A0A1G5FAA4"/>
<dbReference type="Proteomes" id="UP000198636">
    <property type="component" value="Unassembled WGS sequence"/>
</dbReference>
<dbReference type="Gene3D" id="2.60.40.4270">
    <property type="entry name" value="Listeria-Bacteroides repeat domain"/>
    <property type="match status" value="2"/>
</dbReference>
<feature type="domain" description="SLH" evidence="4">
    <location>
        <begin position="703"/>
        <end position="766"/>
    </location>
</feature>
<dbReference type="PANTHER" id="PTHR43308">
    <property type="entry name" value="OUTER MEMBRANE PROTEIN ALPHA-RELATED"/>
    <property type="match status" value="1"/>
</dbReference>